<dbReference type="GO" id="GO:0006974">
    <property type="term" value="P:DNA damage response"/>
    <property type="evidence" value="ECO:0007669"/>
    <property type="project" value="TreeGrafter"/>
</dbReference>
<accession>A0A371P685</accession>
<dbReference type="PANTHER" id="PTHR34387">
    <property type="entry name" value="SLR1258 PROTEIN"/>
    <property type="match status" value="1"/>
</dbReference>
<dbReference type="InterPro" id="IPR052022">
    <property type="entry name" value="26kDa_periplasmic_antigen"/>
</dbReference>
<dbReference type="Pfam" id="PF04402">
    <property type="entry name" value="SIMPL"/>
    <property type="match status" value="1"/>
</dbReference>
<organism evidence="1 2">
    <name type="scientific">Paenibacillus paeoniae</name>
    <dbReference type="NCBI Taxonomy" id="2292705"/>
    <lineage>
        <taxon>Bacteria</taxon>
        <taxon>Bacillati</taxon>
        <taxon>Bacillota</taxon>
        <taxon>Bacilli</taxon>
        <taxon>Bacillales</taxon>
        <taxon>Paenibacillaceae</taxon>
        <taxon>Paenibacillus</taxon>
    </lineage>
</organism>
<dbReference type="OrthoDB" id="9785192at2"/>
<gene>
    <name evidence="1" type="ORF">DX130_20485</name>
</gene>
<proteinExistence type="predicted"/>
<dbReference type="EMBL" id="QUBQ01000005">
    <property type="protein sequence ID" value="REK71385.1"/>
    <property type="molecule type" value="Genomic_DNA"/>
</dbReference>
<sequence>MNGMSGNHSGENSCDFTIEVVGEGHVSAAPDRTLITLGAATENKDVQPAQSENAEISTAIIEALTGLGIPRSHIQTKSYTVEPQYDYEDGKQVFRNYKVTHLLLITLDGIAAAGKVIDTAVTSGANLVVDISFASSESEKHEAEALALAVQDAQAKAASIAAALGVSISAVPCKVQQIVRDSESVRYKSALMASDASTPIEPGQLTFKAAVRVWYLFA</sequence>
<evidence type="ECO:0000313" key="2">
    <source>
        <dbReference type="Proteomes" id="UP000261905"/>
    </source>
</evidence>
<keyword evidence="2" id="KW-1185">Reference proteome</keyword>
<dbReference type="Proteomes" id="UP000261905">
    <property type="component" value="Unassembled WGS sequence"/>
</dbReference>
<comment type="caution">
    <text evidence="1">The sequence shown here is derived from an EMBL/GenBank/DDBJ whole genome shotgun (WGS) entry which is preliminary data.</text>
</comment>
<protein>
    <submittedName>
        <fullName evidence="1">DUF541 domain-containing protein</fullName>
    </submittedName>
</protein>
<dbReference type="AlphaFoldDB" id="A0A371P685"/>
<dbReference type="Gene3D" id="3.30.110.170">
    <property type="entry name" value="Protein of unknown function (DUF541), domain 1"/>
    <property type="match status" value="1"/>
</dbReference>
<dbReference type="InterPro" id="IPR007497">
    <property type="entry name" value="SIMPL/DUF541"/>
</dbReference>
<evidence type="ECO:0000313" key="1">
    <source>
        <dbReference type="EMBL" id="REK71385.1"/>
    </source>
</evidence>
<dbReference type="RefSeq" id="WP_116048570.1">
    <property type="nucleotide sequence ID" value="NZ_QUBQ01000005.1"/>
</dbReference>
<dbReference type="PANTHER" id="PTHR34387:SF1">
    <property type="entry name" value="PERIPLASMIC IMMUNOGENIC PROTEIN"/>
    <property type="match status" value="1"/>
</dbReference>
<dbReference type="Gene3D" id="3.30.70.2970">
    <property type="entry name" value="Protein of unknown function (DUF541), domain 2"/>
    <property type="match status" value="1"/>
</dbReference>
<reference evidence="1 2" key="1">
    <citation type="submission" date="2018-08" db="EMBL/GenBank/DDBJ databases">
        <title>Paenibacillus sp. M4BSY-1, whole genome shotgun sequence.</title>
        <authorList>
            <person name="Tuo L."/>
        </authorList>
    </citation>
    <scope>NUCLEOTIDE SEQUENCE [LARGE SCALE GENOMIC DNA]</scope>
    <source>
        <strain evidence="1 2">M4BSY-1</strain>
    </source>
</reference>
<name>A0A371P685_9BACL</name>